<dbReference type="SUPFAM" id="SSF56112">
    <property type="entry name" value="Protein kinase-like (PK-like)"/>
    <property type="match status" value="1"/>
</dbReference>
<dbReference type="Proteomes" id="UP000054097">
    <property type="component" value="Unassembled WGS sequence"/>
</dbReference>
<feature type="compositionally biased region" description="Low complexity" evidence="7">
    <location>
        <begin position="74"/>
        <end position="90"/>
    </location>
</feature>
<keyword evidence="2" id="KW-0808">Transferase</keyword>
<sequence>MNRGLNYRQSLPGSTTSSMTPMTPMTRKRKRGPLENSPASDVRFHEEAEVDGLTGNIKSVIVIDDDTPEPPPTVASSSSSSRPLSNGNSNGHSKANGSLPGLRTRAQVAAAHAALNGNNSVTATVVVPPPPKRRRRDVPQQPHPAANGLSTRKPFPQITSKAWPSTSTDVSAASSQTTKAPPSCDDKEGHYIVTADDVVGKRYRLIKLLGQGTFGKVVEAVDPSSNKRVAIKIIRAIPKYREASTIEIRVLRLLKERDPHNIHKCIHLLETFDHRNHVCIVTELLGMCIYDFLKENDFRPFPRAQIQQFARQLLSSVAFLHDLQLIHTDLKPENILLVNSAARVVNEMATAPGRRPQAISRKILYDCDIRLIDFGSATFEREYHSTVVSTRHYRAPEIILGLGWSFPCDAFSLGCILVEFYTGIALYQTHDNLEHLAMMEMVMGRMPERFARKGAASKPEYFKEGNRLDWPKPKVTKQSRKDVRATKVLHEIIRPQDTLNRHFLELVRQLLDFDPSLRITVRRAQDHPYFSAITPNDA</sequence>
<proteinExistence type="predicted"/>
<dbReference type="AlphaFoldDB" id="A0A0C3BPF7"/>
<evidence type="ECO:0000256" key="5">
    <source>
        <dbReference type="ARBA" id="ARBA00022840"/>
    </source>
</evidence>
<evidence type="ECO:0000313" key="9">
    <source>
        <dbReference type="EMBL" id="KIM33326.1"/>
    </source>
</evidence>
<name>A0A0C3BPF7_SERVB</name>
<dbReference type="PANTHER" id="PTHR45646:SF11">
    <property type="entry name" value="SERINE_THREONINE-PROTEIN KINASE DOA"/>
    <property type="match status" value="1"/>
</dbReference>
<dbReference type="SMART" id="SM00220">
    <property type="entry name" value="S_TKc"/>
    <property type="match status" value="1"/>
</dbReference>
<dbReference type="GO" id="GO:0004674">
    <property type="term" value="F:protein serine/threonine kinase activity"/>
    <property type="evidence" value="ECO:0007669"/>
    <property type="project" value="UniProtKB-KW"/>
</dbReference>
<dbReference type="PROSITE" id="PS00108">
    <property type="entry name" value="PROTEIN_KINASE_ST"/>
    <property type="match status" value="1"/>
</dbReference>
<feature type="compositionally biased region" description="Low complexity" evidence="7">
    <location>
        <begin position="12"/>
        <end position="25"/>
    </location>
</feature>
<dbReference type="InterPro" id="IPR017441">
    <property type="entry name" value="Protein_kinase_ATP_BS"/>
</dbReference>
<dbReference type="InterPro" id="IPR000719">
    <property type="entry name" value="Prot_kinase_dom"/>
</dbReference>
<dbReference type="InterPro" id="IPR051175">
    <property type="entry name" value="CLK_kinases"/>
</dbReference>
<evidence type="ECO:0000256" key="6">
    <source>
        <dbReference type="PROSITE-ProRule" id="PRU10141"/>
    </source>
</evidence>
<evidence type="ECO:0000256" key="2">
    <source>
        <dbReference type="ARBA" id="ARBA00022679"/>
    </source>
</evidence>
<dbReference type="InterPro" id="IPR008271">
    <property type="entry name" value="Ser/Thr_kinase_AS"/>
</dbReference>
<dbReference type="InterPro" id="IPR011009">
    <property type="entry name" value="Kinase-like_dom_sf"/>
</dbReference>
<reference evidence="9 10" key="1">
    <citation type="submission" date="2014-04" db="EMBL/GenBank/DDBJ databases">
        <authorList>
            <consortium name="DOE Joint Genome Institute"/>
            <person name="Kuo A."/>
            <person name="Zuccaro A."/>
            <person name="Kohler A."/>
            <person name="Nagy L.G."/>
            <person name="Floudas D."/>
            <person name="Copeland A."/>
            <person name="Barry K.W."/>
            <person name="Cichocki N."/>
            <person name="Veneault-Fourrey C."/>
            <person name="LaButti K."/>
            <person name="Lindquist E.A."/>
            <person name="Lipzen A."/>
            <person name="Lundell T."/>
            <person name="Morin E."/>
            <person name="Murat C."/>
            <person name="Sun H."/>
            <person name="Tunlid A."/>
            <person name="Henrissat B."/>
            <person name="Grigoriev I.V."/>
            <person name="Hibbett D.S."/>
            <person name="Martin F."/>
            <person name="Nordberg H.P."/>
            <person name="Cantor M.N."/>
            <person name="Hua S.X."/>
        </authorList>
    </citation>
    <scope>NUCLEOTIDE SEQUENCE [LARGE SCALE GENOMIC DNA]</scope>
    <source>
        <strain evidence="9 10">MAFF 305830</strain>
    </source>
</reference>
<dbReference type="GO" id="GO:0043484">
    <property type="term" value="P:regulation of RNA splicing"/>
    <property type="evidence" value="ECO:0007669"/>
    <property type="project" value="TreeGrafter"/>
</dbReference>
<dbReference type="OrthoDB" id="283111at2759"/>
<dbReference type="PANTHER" id="PTHR45646">
    <property type="entry name" value="SERINE/THREONINE-PROTEIN KINASE DOA-RELATED"/>
    <property type="match status" value="1"/>
</dbReference>
<feature type="region of interest" description="Disordered" evidence="7">
    <location>
        <begin position="62"/>
        <end position="99"/>
    </location>
</feature>
<evidence type="ECO:0000256" key="1">
    <source>
        <dbReference type="ARBA" id="ARBA00022527"/>
    </source>
</evidence>
<evidence type="ECO:0000259" key="8">
    <source>
        <dbReference type="PROSITE" id="PS50011"/>
    </source>
</evidence>
<feature type="domain" description="Protein kinase" evidence="8">
    <location>
        <begin position="203"/>
        <end position="530"/>
    </location>
</feature>
<dbReference type="PROSITE" id="PS50011">
    <property type="entry name" value="PROTEIN_KINASE_DOM"/>
    <property type="match status" value="1"/>
</dbReference>
<dbReference type="GO" id="GO:0005524">
    <property type="term" value="F:ATP binding"/>
    <property type="evidence" value="ECO:0007669"/>
    <property type="project" value="UniProtKB-UniRule"/>
</dbReference>
<keyword evidence="3 6" id="KW-0547">Nucleotide-binding</keyword>
<keyword evidence="5 6" id="KW-0067">ATP-binding</keyword>
<keyword evidence="1" id="KW-0723">Serine/threonine-protein kinase</keyword>
<dbReference type="STRING" id="933852.A0A0C3BPF7"/>
<feature type="binding site" evidence="6">
    <location>
        <position position="232"/>
    </location>
    <ligand>
        <name>ATP</name>
        <dbReference type="ChEBI" id="CHEBI:30616"/>
    </ligand>
</feature>
<dbReference type="EMBL" id="KN824278">
    <property type="protein sequence ID" value="KIM33326.1"/>
    <property type="molecule type" value="Genomic_DNA"/>
</dbReference>
<feature type="region of interest" description="Disordered" evidence="7">
    <location>
        <begin position="1"/>
        <end position="50"/>
    </location>
</feature>
<organism evidence="9 10">
    <name type="scientific">Serendipita vermifera MAFF 305830</name>
    <dbReference type="NCBI Taxonomy" id="933852"/>
    <lineage>
        <taxon>Eukaryota</taxon>
        <taxon>Fungi</taxon>
        <taxon>Dikarya</taxon>
        <taxon>Basidiomycota</taxon>
        <taxon>Agaricomycotina</taxon>
        <taxon>Agaricomycetes</taxon>
        <taxon>Sebacinales</taxon>
        <taxon>Serendipitaceae</taxon>
        <taxon>Serendipita</taxon>
    </lineage>
</organism>
<dbReference type="GO" id="GO:0005634">
    <property type="term" value="C:nucleus"/>
    <property type="evidence" value="ECO:0007669"/>
    <property type="project" value="TreeGrafter"/>
</dbReference>
<evidence type="ECO:0000256" key="3">
    <source>
        <dbReference type="ARBA" id="ARBA00022741"/>
    </source>
</evidence>
<feature type="region of interest" description="Disordered" evidence="7">
    <location>
        <begin position="120"/>
        <end position="187"/>
    </location>
</feature>
<feature type="compositionally biased region" description="Polar residues" evidence="7">
    <location>
        <begin position="157"/>
        <end position="180"/>
    </location>
</feature>
<protein>
    <recommendedName>
        <fullName evidence="8">Protein kinase domain-containing protein</fullName>
    </recommendedName>
</protein>
<evidence type="ECO:0000256" key="7">
    <source>
        <dbReference type="SAM" id="MobiDB-lite"/>
    </source>
</evidence>
<accession>A0A0C3BPF7</accession>
<evidence type="ECO:0000256" key="4">
    <source>
        <dbReference type="ARBA" id="ARBA00022777"/>
    </source>
</evidence>
<evidence type="ECO:0000313" key="10">
    <source>
        <dbReference type="Proteomes" id="UP000054097"/>
    </source>
</evidence>
<dbReference type="HOGENOM" id="CLU_000288_5_16_1"/>
<gene>
    <name evidence="9" type="ORF">M408DRAFT_326086</name>
</gene>
<reference evidence="10" key="2">
    <citation type="submission" date="2015-01" db="EMBL/GenBank/DDBJ databases">
        <title>Evolutionary Origins and Diversification of the Mycorrhizal Mutualists.</title>
        <authorList>
            <consortium name="DOE Joint Genome Institute"/>
            <consortium name="Mycorrhizal Genomics Consortium"/>
            <person name="Kohler A."/>
            <person name="Kuo A."/>
            <person name="Nagy L.G."/>
            <person name="Floudas D."/>
            <person name="Copeland A."/>
            <person name="Barry K.W."/>
            <person name="Cichocki N."/>
            <person name="Veneault-Fourrey C."/>
            <person name="LaButti K."/>
            <person name="Lindquist E.A."/>
            <person name="Lipzen A."/>
            <person name="Lundell T."/>
            <person name="Morin E."/>
            <person name="Murat C."/>
            <person name="Riley R."/>
            <person name="Ohm R."/>
            <person name="Sun H."/>
            <person name="Tunlid A."/>
            <person name="Henrissat B."/>
            <person name="Grigoriev I.V."/>
            <person name="Hibbett D.S."/>
            <person name="Martin F."/>
        </authorList>
    </citation>
    <scope>NUCLEOTIDE SEQUENCE [LARGE SCALE GENOMIC DNA]</scope>
    <source>
        <strain evidence="10">MAFF 305830</strain>
    </source>
</reference>
<keyword evidence="10" id="KW-1185">Reference proteome</keyword>
<dbReference type="CDD" id="cd14134">
    <property type="entry name" value="PKc_CLK"/>
    <property type="match status" value="1"/>
</dbReference>
<dbReference type="Gene3D" id="3.30.200.20">
    <property type="entry name" value="Phosphorylase Kinase, domain 1"/>
    <property type="match status" value="1"/>
</dbReference>
<dbReference type="Gene3D" id="1.10.510.10">
    <property type="entry name" value="Transferase(Phosphotransferase) domain 1"/>
    <property type="match status" value="1"/>
</dbReference>
<dbReference type="PROSITE" id="PS00107">
    <property type="entry name" value="PROTEIN_KINASE_ATP"/>
    <property type="match status" value="1"/>
</dbReference>
<dbReference type="Pfam" id="PF00069">
    <property type="entry name" value="Pkinase"/>
    <property type="match status" value="1"/>
</dbReference>
<keyword evidence="4" id="KW-0418">Kinase</keyword>